<sequence>MSLASSGTLSTPSLPNPMHSTTSLSAPTLSLAEDFAGAELIVRGPWSAPMEHTRDFEIVLNKIRTSHSDEFVPPEGAVWGSAPFRKRTLTNSTSSEGRSSPFTLVTPELPQTESDKDEMTVKVKAKAKAKSLDDGKIIGKDWAEGYDGPQNMHKTGDSTSRSSPMLDKFDKFVNLVSRRQRKNTL</sequence>
<evidence type="ECO:0000313" key="3">
    <source>
        <dbReference type="Proteomes" id="UP000799439"/>
    </source>
</evidence>
<reference evidence="2" key="1">
    <citation type="journal article" date="2020" name="Stud. Mycol.">
        <title>101 Dothideomycetes genomes: a test case for predicting lifestyles and emergence of pathogens.</title>
        <authorList>
            <person name="Haridas S."/>
            <person name="Albert R."/>
            <person name="Binder M."/>
            <person name="Bloem J."/>
            <person name="Labutti K."/>
            <person name="Salamov A."/>
            <person name="Andreopoulos B."/>
            <person name="Baker S."/>
            <person name="Barry K."/>
            <person name="Bills G."/>
            <person name="Bluhm B."/>
            <person name="Cannon C."/>
            <person name="Castanera R."/>
            <person name="Culley D."/>
            <person name="Daum C."/>
            <person name="Ezra D."/>
            <person name="Gonzalez J."/>
            <person name="Henrissat B."/>
            <person name="Kuo A."/>
            <person name="Liang C."/>
            <person name="Lipzen A."/>
            <person name="Lutzoni F."/>
            <person name="Magnuson J."/>
            <person name="Mondo S."/>
            <person name="Nolan M."/>
            <person name="Ohm R."/>
            <person name="Pangilinan J."/>
            <person name="Park H.-J."/>
            <person name="Ramirez L."/>
            <person name="Alfaro M."/>
            <person name="Sun H."/>
            <person name="Tritt A."/>
            <person name="Yoshinaga Y."/>
            <person name="Zwiers L.-H."/>
            <person name="Turgeon B."/>
            <person name="Goodwin S."/>
            <person name="Spatafora J."/>
            <person name="Crous P."/>
            <person name="Grigoriev I."/>
        </authorList>
    </citation>
    <scope>NUCLEOTIDE SEQUENCE</scope>
    <source>
        <strain evidence="2">CBS 260.36</strain>
    </source>
</reference>
<feature type="region of interest" description="Disordered" evidence="1">
    <location>
        <begin position="139"/>
        <end position="165"/>
    </location>
</feature>
<comment type="caution">
    <text evidence="2">The sequence shown here is derived from an EMBL/GenBank/DDBJ whole genome shotgun (WGS) entry which is preliminary data.</text>
</comment>
<protein>
    <submittedName>
        <fullName evidence="2">Uncharacterized protein</fullName>
    </submittedName>
</protein>
<dbReference type="Proteomes" id="UP000799439">
    <property type="component" value="Unassembled WGS sequence"/>
</dbReference>
<feature type="region of interest" description="Disordered" evidence="1">
    <location>
        <begin position="86"/>
        <end position="120"/>
    </location>
</feature>
<name>A0A9P4MJ74_9PEZI</name>
<feature type="region of interest" description="Disordered" evidence="1">
    <location>
        <begin position="1"/>
        <end position="24"/>
    </location>
</feature>
<organism evidence="2 3">
    <name type="scientific">Myriangium duriaei CBS 260.36</name>
    <dbReference type="NCBI Taxonomy" id="1168546"/>
    <lineage>
        <taxon>Eukaryota</taxon>
        <taxon>Fungi</taxon>
        <taxon>Dikarya</taxon>
        <taxon>Ascomycota</taxon>
        <taxon>Pezizomycotina</taxon>
        <taxon>Dothideomycetes</taxon>
        <taxon>Dothideomycetidae</taxon>
        <taxon>Myriangiales</taxon>
        <taxon>Myriangiaceae</taxon>
        <taxon>Myriangium</taxon>
    </lineage>
</organism>
<keyword evidence="3" id="KW-1185">Reference proteome</keyword>
<feature type="compositionally biased region" description="Polar residues" evidence="1">
    <location>
        <begin position="89"/>
        <end position="103"/>
    </location>
</feature>
<proteinExistence type="predicted"/>
<accession>A0A9P4MJ74</accession>
<dbReference type="EMBL" id="ML996087">
    <property type="protein sequence ID" value="KAF2151799.1"/>
    <property type="molecule type" value="Genomic_DNA"/>
</dbReference>
<evidence type="ECO:0000313" key="2">
    <source>
        <dbReference type="EMBL" id="KAF2151799.1"/>
    </source>
</evidence>
<evidence type="ECO:0000256" key="1">
    <source>
        <dbReference type="SAM" id="MobiDB-lite"/>
    </source>
</evidence>
<gene>
    <name evidence="2" type="ORF">K461DRAFT_279317</name>
</gene>
<dbReference type="AlphaFoldDB" id="A0A9P4MJ74"/>
<feature type="compositionally biased region" description="Polar residues" evidence="1">
    <location>
        <begin position="1"/>
        <end position="13"/>
    </location>
</feature>